<dbReference type="RefSeq" id="WP_107283114.1">
    <property type="nucleotide sequence ID" value="NZ_PYMC01000005.1"/>
</dbReference>
<evidence type="ECO:0000313" key="1">
    <source>
        <dbReference type="EMBL" id="PSW05474.1"/>
    </source>
</evidence>
<dbReference type="AlphaFoldDB" id="A0A2T3MZS4"/>
<gene>
    <name evidence="1" type="ORF">C9I89_09515</name>
</gene>
<dbReference type="Proteomes" id="UP000240904">
    <property type="component" value="Unassembled WGS sequence"/>
</dbReference>
<comment type="caution">
    <text evidence="1">The sequence shown here is derived from an EMBL/GenBank/DDBJ whole genome shotgun (WGS) entry which is preliminary data.</text>
</comment>
<evidence type="ECO:0000313" key="2">
    <source>
        <dbReference type="Proteomes" id="UP000240904"/>
    </source>
</evidence>
<proteinExistence type="predicted"/>
<accession>A0A2T3MZS4</accession>
<name>A0A2T3MZS4_9GAMM</name>
<sequence length="109" mass="12920">MNTLLTYIKAIHKKQTSVSIINKHTKTSSYIDDEIEVNEKETTYYFDNGVVIRYKTERDNVPSELLCEECWISYEVVDLGQQMITPLRKIFHNTCQETFWLKMQVHALQ</sequence>
<protein>
    <submittedName>
        <fullName evidence="1">Uncharacterized protein</fullName>
    </submittedName>
</protein>
<keyword evidence="2" id="KW-1185">Reference proteome</keyword>
<dbReference type="OrthoDB" id="8605335at2"/>
<organism evidence="1 2">
    <name type="scientific">Photobacterium lipolyticum</name>
    <dbReference type="NCBI Taxonomy" id="266810"/>
    <lineage>
        <taxon>Bacteria</taxon>
        <taxon>Pseudomonadati</taxon>
        <taxon>Pseudomonadota</taxon>
        <taxon>Gammaproteobacteria</taxon>
        <taxon>Vibrionales</taxon>
        <taxon>Vibrionaceae</taxon>
        <taxon>Photobacterium</taxon>
    </lineage>
</organism>
<reference evidence="1 2" key="1">
    <citation type="submission" date="2018-03" db="EMBL/GenBank/DDBJ databases">
        <title>Whole genome sequencing of Histamine producing bacteria.</title>
        <authorList>
            <person name="Butler K."/>
        </authorList>
    </citation>
    <scope>NUCLEOTIDE SEQUENCE [LARGE SCALE GENOMIC DNA]</scope>
    <source>
        <strain evidence="1 2">DSM 16190</strain>
    </source>
</reference>
<dbReference type="EMBL" id="PYMC01000005">
    <property type="protein sequence ID" value="PSW05474.1"/>
    <property type="molecule type" value="Genomic_DNA"/>
</dbReference>